<dbReference type="InterPro" id="IPR036291">
    <property type="entry name" value="NAD(P)-bd_dom_sf"/>
</dbReference>
<dbReference type="AlphaFoldDB" id="W7EMS2"/>
<evidence type="ECO:0000313" key="4">
    <source>
        <dbReference type="Proteomes" id="UP000054337"/>
    </source>
</evidence>
<protein>
    <submittedName>
        <fullName evidence="3">Uncharacterized protein</fullName>
    </submittedName>
</protein>
<sequence>MTALNITDADIGEKLRGKSAIVTGGSFGIGLGIVQYLTKCGVRVLNGDIKDPSEEVKGVVFQKTDAASWEDQLALFKKGVELFGRIDIVVPNAGFRNRGDYLDYKDSIGNLLKPEFACLKVALIGQMYTVKLDMHNMRNQYPQGSVIVSTVKAFLNHTPTWNVRINLIAPHVTDTALLRSVPNLIPGLIRFGILVSTVEETARATAFLAAIEDDNGSTISIMGSEYRELESGVERHKRDVMGNDLRFDMTPEQKEVMENIFTPVSK</sequence>
<dbReference type="EMBL" id="KI968697">
    <property type="protein sequence ID" value="EUN31753.1"/>
    <property type="molecule type" value="Genomic_DNA"/>
</dbReference>
<dbReference type="Gene3D" id="3.40.50.720">
    <property type="entry name" value="NAD(P)-binding Rossmann-like Domain"/>
    <property type="match status" value="1"/>
</dbReference>
<keyword evidence="4" id="KW-1185">Reference proteome</keyword>
<evidence type="ECO:0000256" key="2">
    <source>
        <dbReference type="ARBA" id="ARBA00023002"/>
    </source>
</evidence>
<accession>W7EMS2</accession>
<gene>
    <name evidence="3" type="ORF">COCVIDRAFT_22649</name>
</gene>
<dbReference type="GeneID" id="26252945"/>
<evidence type="ECO:0000256" key="1">
    <source>
        <dbReference type="ARBA" id="ARBA00006484"/>
    </source>
</evidence>
<dbReference type="HOGENOM" id="CLU_010194_13_1_1"/>
<proteinExistence type="inferred from homology"/>
<dbReference type="PANTHER" id="PTHR43180:SF33">
    <property type="entry name" value="15-HYDROXYPROSTAGLANDIN DEHYDROGENASE [NAD(+)]-LIKE"/>
    <property type="match status" value="1"/>
</dbReference>
<dbReference type="SUPFAM" id="SSF51735">
    <property type="entry name" value="NAD(P)-binding Rossmann-fold domains"/>
    <property type="match status" value="1"/>
</dbReference>
<dbReference type="Proteomes" id="UP000054337">
    <property type="component" value="Unassembled WGS sequence"/>
</dbReference>
<dbReference type="Pfam" id="PF00106">
    <property type="entry name" value="adh_short"/>
    <property type="match status" value="1"/>
</dbReference>
<evidence type="ECO:0000313" key="3">
    <source>
        <dbReference type="EMBL" id="EUN31753.1"/>
    </source>
</evidence>
<dbReference type="InterPro" id="IPR002347">
    <property type="entry name" value="SDR_fam"/>
</dbReference>
<dbReference type="PRINTS" id="PR00081">
    <property type="entry name" value="GDHRDH"/>
</dbReference>
<reference evidence="3 4" key="1">
    <citation type="journal article" date="2013" name="PLoS Genet.">
        <title>Comparative genome structure, secondary metabolite, and effector coding capacity across Cochliobolus pathogens.</title>
        <authorList>
            <person name="Condon B.J."/>
            <person name="Leng Y."/>
            <person name="Wu D."/>
            <person name="Bushley K.E."/>
            <person name="Ohm R.A."/>
            <person name="Otillar R."/>
            <person name="Martin J."/>
            <person name="Schackwitz W."/>
            <person name="Grimwood J."/>
            <person name="MohdZainudin N."/>
            <person name="Xue C."/>
            <person name="Wang R."/>
            <person name="Manning V.A."/>
            <person name="Dhillon B."/>
            <person name="Tu Z.J."/>
            <person name="Steffenson B.J."/>
            <person name="Salamov A."/>
            <person name="Sun H."/>
            <person name="Lowry S."/>
            <person name="LaButti K."/>
            <person name="Han J."/>
            <person name="Copeland A."/>
            <person name="Lindquist E."/>
            <person name="Barry K."/>
            <person name="Schmutz J."/>
            <person name="Baker S.E."/>
            <person name="Ciuffetti L.M."/>
            <person name="Grigoriev I.V."/>
            <person name="Zhong S."/>
            <person name="Turgeon B.G."/>
        </authorList>
    </citation>
    <scope>NUCLEOTIDE SEQUENCE [LARGE SCALE GENOMIC DNA]</scope>
    <source>
        <strain evidence="3 4">FI3</strain>
    </source>
</reference>
<dbReference type="GO" id="GO:0016491">
    <property type="term" value="F:oxidoreductase activity"/>
    <property type="evidence" value="ECO:0007669"/>
    <property type="project" value="UniProtKB-KW"/>
</dbReference>
<dbReference type="PANTHER" id="PTHR43180">
    <property type="entry name" value="3-OXOACYL-(ACYL-CARRIER-PROTEIN) REDUCTASE (AFU_ORTHOLOGUE AFUA_6G11210)"/>
    <property type="match status" value="1"/>
</dbReference>
<dbReference type="RefSeq" id="XP_014561275.1">
    <property type="nucleotide sequence ID" value="XM_014705789.1"/>
</dbReference>
<organism evidence="3 4">
    <name type="scientific">Bipolaris victoriae (strain FI3)</name>
    <name type="common">Victoria blight of oats agent</name>
    <name type="synonym">Cochliobolus victoriae</name>
    <dbReference type="NCBI Taxonomy" id="930091"/>
    <lineage>
        <taxon>Eukaryota</taxon>
        <taxon>Fungi</taxon>
        <taxon>Dikarya</taxon>
        <taxon>Ascomycota</taxon>
        <taxon>Pezizomycotina</taxon>
        <taxon>Dothideomycetes</taxon>
        <taxon>Pleosporomycetidae</taxon>
        <taxon>Pleosporales</taxon>
        <taxon>Pleosporineae</taxon>
        <taxon>Pleosporaceae</taxon>
        <taxon>Bipolaris</taxon>
    </lineage>
</organism>
<name>W7EMS2_BIPV3</name>
<comment type="similarity">
    <text evidence="1">Belongs to the short-chain dehydrogenases/reductases (SDR) family.</text>
</comment>
<keyword evidence="2" id="KW-0560">Oxidoreductase</keyword>